<dbReference type="Gene3D" id="3.40.630.30">
    <property type="match status" value="1"/>
</dbReference>
<dbReference type="SUPFAM" id="SSF55729">
    <property type="entry name" value="Acyl-CoA N-acyltransferases (Nat)"/>
    <property type="match status" value="1"/>
</dbReference>
<dbReference type="PANTHER" id="PTHR43617:SF22">
    <property type="entry name" value="L-AMINO ACID N-ACETYLTRANSFERASE AAAT"/>
    <property type="match status" value="1"/>
</dbReference>
<dbReference type="InterPro" id="IPR016181">
    <property type="entry name" value="Acyl_CoA_acyltransferase"/>
</dbReference>
<dbReference type="CDD" id="cd04301">
    <property type="entry name" value="NAT_SF"/>
    <property type="match status" value="1"/>
</dbReference>
<evidence type="ECO:0000313" key="2">
    <source>
        <dbReference type="EMBL" id="MDQ0256562.1"/>
    </source>
</evidence>
<evidence type="ECO:0000313" key="3">
    <source>
        <dbReference type="Proteomes" id="UP001230005"/>
    </source>
</evidence>
<feature type="domain" description="N-acetyltransferase" evidence="1">
    <location>
        <begin position="27"/>
        <end position="190"/>
    </location>
</feature>
<evidence type="ECO:0000259" key="1">
    <source>
        <dbReference type="PROSITE" id="PS51186"/>
    </source>
</evidence>
<dbReference type="RefSeq" id="WP_307328877.1">
    <property type="nucleotide sequence ID" value="NZ_JAUSUG010000017.1"/>
</dbReference>
<dbReference type="InterPro" id="IPR050276">
    <property type="entry name" value="MshD_Acetyltransferase"/>
</dbReference>
<organism evidence="2 3">
    <name type="scientific">Evansella vedderi</name>
    <dbReference type="NCBI Taxonomy" id="38282"/>
    <lineage>
        <taxon>Bacteria</taxon>
        <taxon>Bacillati</taxon>
        <taxon>Bacillota</taxon>
        <taxon>Bacilli</taxon>
        <taxon>Bacillales</taxon>
        <taxon>Bacillaceae</taxon>
        <taxon>Evansella</taxon>
    </lineage>
</organism>
<dbReference type="Pfam" id="PF00583">
    <property type="entry name" value="Acetyltransf_1"/>
    <property type="match status" value="1"/>
</dbReference>
<sequence>MKKWIQGVDKLGIINPIQFKTKSNDTFVIRTANSSDGYGMHQLTKEVLEEEKGLIMTLRDFNMTIEDQMRKNDMYLNHPQTLALLAEHNRTLIGILTLEPEYLIKTMHRGNLGIVIKKEYRSLGIGKKLMTTALSWAKKNRTYEKIELEVLESNKNAIALYEKLGFIKEGNFVNAVKHNEQKYEDLIRMGFHLFQ</sequence>
<comment type="caution">
    <text evidence="2">The sequence shown here is derived from an EMBL/GenBank/DDBJ whole genome shotgun (WGS) entry which is preliminary data.</text>
</comment>
<dbReference type="PANTHER" id="PTHR43617">
    <property type="entry name" value="L-AMINO ACID N-ACETYLTRANSFERASE"/>
    <property type="match status" value="1"/>
</dbReference>
<dbReference type="InterPro" id="IPR000182">
    <property type="entry name" value="GNAT_dom"/>
</dbReference>
<dbReference type="EMBL" id="JAUSUG010000017">
    <property type="protein sequence ID" value="MDQ0256562.1"/>
    <property type="molecule type" value="Genomic_DNA"/>
</dbReference>
<name>A0ABT9ZZ97_9BACI</name>
<proteinExistence type="predicted"/>
<accession>A0ABT9ZZ97</accession>
<reference evidence="2 3" key="1">
    <citation type="submission" date="2023-07" db="EMBL/GenBank/DDBJ databases">
        <title>Genomic Encyclopedia of Type Strains, Phase IV (KMG-IV): sequencing the most valuable type-strain genomes for metagenomic binning, comparative biology and taxonomic classification.</title>
        <authorList>
            <person name="Goeker M."/>
        </authorList>
    </citation>
    <scope>NUCLEOTIDE SEQUENCE [LARGE SCALE GENOMIC DNA]</scope>
    <source>
        <strain evidence="2 3">DSM 9768</strain>
    </source>
</reference>
<dbReference type="PROSITE" id="PS51186">
    <property type="entry name" value="GNAT"/>
    <property type="match status" value="1"/>
</dbReference>
<protein>
    <submittedName>
        <fullName evidence="2">RimJ/RimL family protein N-acetyltransferase</fullName>
    </submittedName>
</protein>
<keyword evidence="3" id="KW-1185">Reference proteome</keyword>
<dbReference type="Proteomes" id="UP001230005">
    <property type="component" value="Unassembled WGS sequence"/>
</dbReference>
<gene>
    <name evidence="2" type="ORF">J2S74_003982</name>
</gene>